<dbReference type="KEGG" id="ftz:CH68_1"/>
<evidence type="ECO:0000256" key="4">
    <source>
        <dbReference type="ARBA" id="ARBA00022490"/>
    </source>
</evidence>
<dbReference type="KEGG" id="ftv:CH67_264"/>
<proteinExistence type="inferred from homology"/>
<gene>
    <name evidence="5" type="primary">recX</name>
    <name evidence="7" type="ORF">FWJ04_07275</name>
</gene>
<feature type="domain" description="RecX third three-helical" evidence="6">
    <location>
        <begin position="100"/>
        <end position="147"/>
    </location>
</feature>
<dbReference type="AlphaFoldDB" id="A0A0B6E283"/>
<reference evidence="7" key="2">
    <citation type="submission" date="2020-02" db="EMBL/GenBank/DDBJ databases">
        <title>Using affinity propagation clustering for identifying bacterial clades and subclades with whole-genome sequences of Francisella tularensis.</title>
        <authorList>
            <person name="Homeier-Bachmann T."/>
            <person name="Abdel-Glil M.Y."/>
            <person name="Hackbart A."/>
            <person name="Hotzel H."/>
            <person name="Tomaso H."/>
        </authorList>
    </citation>
    <scope>NUCLEOTIDE SEQUENCE</scope>
    <source>
        <strain evidence="7">17T1429</strain>
    </source>
</reference>
<dbReference type="GO" id="GO:0005737">
    <property type="term" value="C:cytoplasm"/>
    <property type="evidence" value="ECO:0007669"/>
    <property type="project" value="UniProtKB-SubCell"/>
</dbReference>
<organism evidence="7">
    <name type="scientific">Francisella tularensis subsp. holarctica</name>
    <dbReference type="NCBI Taxonomy" id="119857"/>
    <lineage>
        <taxon>Bacteria</taxon>
        <taxon>Pseudomonadati</taxon>
        <taxon>Pseudomonadota</taxon>
        <taxon>Gammaproteobacteria</taxon>
        <taxon>Thiotrichales</taxon>
        <taxon>Francisellaceae</taxon>
        <taxon>Francisella</taxon>
    </lineage>
</organism>
<comment type="function">
    <text evidence="5">Modulates RecA activity.</text>
</comment>
<evidence type="ECO:0000313" key="7">
    <source>
        <dbReference type="EMBL" id="NDR89410.1"/>
    </source>
</evidence>
<dbReference type="HAMAP" id="MF_01114">
    <property type="entry name" value="RecX"/>
    <property type="match status" value="1"/>
</dbReference>
<dbReference type="GO" id="GO:0006282">
    <property type="term" value="P:regulation of DNA repair"/>
    <property type="evidence" value="ECO:0007669"/>
    <property type="project" value="UniProtKB-UniRule"/>
</dbReference>
<dbReference type="InterPro" id="IPR003783">
    <property type="entry name" value="Regulatory_RecX"/>
</dbReference>
<dbReference type="PANTHER" id="PTHR33602:SF1">
    <property type="entry name" value="REGULATORY PROTEIN RECX FAMILY PROTEIN"/>
    <property type="match status" value="1"/>
</dbReference>
<sequence length="150" mass="17939">MSLSKEKNYLLYLLAKQDYSRKQLFDKLISRDNISLNDINSLLDEFEQNKWLSDERFAYVFINSEIAKFRGKKRIINTAVYQKGLSLELVESCLENQELDWFELCRQCLNKKYRDINKLQADFKLKQKAMNYLIYNGFSFDEINFALNQS</sequence>
<dbReference type="RefSeq" id="WP_003013736.1">
    <property type="nucleotide sequence ID" value="NZ_CP009693.1"/>
</dbReference>
<reference evidence="7" key="1">
    <citation type="submission" date="2019-08" db="EMBL/GenBank/DDBJ databases">
        <authorList>
            <person name="Busch A."/>
        </authorList>
    </citation>
    <scope>NUCLEOTIDE SEQUENCE</scope>
    <source>
        <strain evidence="7">17T1429</strain>
    </source>
</reference>
<dbReference type="OMA" id="EPQDWFE"/>
<dbReference type="PANTHER" id="PTHR33602">
    <property type="entry name" value="REGULATORY PROTEIN RECX FAMILY PROTEIN"/>
    <property type="match status" value="1"/>
</dbReference>
<evidence type="ECO:0000256" key="2">
    <source>
        <dbReference type="ARBA" id="ARBA00009695"/>
    </source>
</evidence>
<comment type="caution">
    <text evidence="7">The sequence shown here is derived from an EMBL/GenBank/DDBJ whole genome shotgun (WGS) entry which is preliminary data.</text>
</comment>
<name>A0A0B6E283_FRATU</name>
<comment type="subcellular location">
    <subcellularLocation>
        <location evidence="1 5">Cytoplasm</location>
    </subcellularLocation>
</comment>
<protein>
    <recommendedName>
        <fullName evidence="3 5">Regulatory protein RecX</fullName>
    </recommendedName>
</protein>
<dbReference type="Gene3D" id="1.10.10.10">
    <property type="entry name" value="Winged helix-like DNA-binding domain superfamily/Winged helix DNA-binding domain"/>
    <property type="match status" value="1"/>
</dbReference>
<dbReference type="EMBL" id="JAAGKH010000059">
    <property type="protein sequence ID" value="NDR89410.1"/>
    <property type="molecule type" value="Genomic_DNA"/>
</dbReference>
<dbReference type="eggNOG" id="COG2137">
    <property type="taxonomic scope" value="Bacteria"/>
</dbReference>
<evidence type="ECO:0000256" key="3">
    <source>
        <dbReference type="ARBA" id="ARBA00018111"/>
    </source>
</evidence>
<comment type="similarity">
    <text evidence="2 5">Belongs to the RecX family.</text>
</comment>
<dbReference type="KEGG" id="ftc:DA46_729"/>
<dbReference type="InterPro" id="IPR053925">
    <property type="entry name" value="RecX_HTH_3rd"/>
</dbReference>
<keyword evidence="4 5" id="KW-0963">Cytoplasm</keyword>
<evidence type="ECO:0000256" key="1">
    <source>
        <dbReference type="ARBA" id="ARBA00004496"/>
    </source>
</evidence>
<dbReference type="Pfam" id="PF21981">
    <property type="entry name" value="RecX_HTH3"/>
    <property type="match status" value="1"/>
</dbReference>
<dbReference type="InterPro" id="IPR036388">
    <property type="entry name" value="WH-like_DNA-bd_sf"/>
</dbReference>
<evidence type="ECO:0000259" key="6">
    <source>
        <dbReference type="Pfam" id="PF21981"/>
    </source>
</evidence>
<accession>A0A0B6E283</accession>
<evidence type="ECO:0000256" key="5">
    <source>
        <dbReference type="HAMAP-Rule" id="MF_01114"/>
    </source>
</evidence>
<dbReference type="HOGENOM" id="CLU_066607_3_1_6"/>